<proteinExistence type="inferred from homology"/>
<evidence type="ECO:0000256" key="8">
    <source>
        <dbReference type="SAM" id="MobiDB-lite"/>
    </source>
</evidence>
<dbReference type="AlphaFoldDB" id="A0A6G1SI75"/>
<comment type="similarity">
    <text evidence="7">Belongs to the TFIIE beta subunit family.</text>
</comment>
<dbReference type="InterPro" id="IPR036388">
    <property type="entry name" value="WH-like_DNA-bd_sf"/>
</dbReference>
<gene>
    <name evidence="10" type="primary">gtf2e2</name>
    <name evidence="10" type="ORF">g.2328</name>
</gene>
<dbReference type="GO" id="GO:0006367">
    <property type="term" value="P:transcription initiation at RNA polymerase II promoter"/>
    <property type="evidence" value="ECO:0007669"/>
    <property type="project" value="UniProtKB-UniRule"/>
</dbReference>
<evidence type="ECO:0000256" key="2">
    <source>
        <dbReference type="ARBA" id="ARBA00023015"/>
    </source>
</evidence>
<dbReference type="GO" id="GO:0005673">
    <property type="term" value="C:transcription factor TFIIE complex"/>
    <property type="evidence" value="ECO:0007669"/>
    <property type="project" value="UniProtKB-UniRule"/>
</dbReference>
<dbReference type="GO" id="GO:0001097">
    <property type="term" value="F:TFIIH-class transcription factor complex binding"/>
    <property type="evidence" value="ECO:0007669"/>
    <property type="project" value="TreeGrafter"/>
</dbReference>
<dbReference type="PIRSF" id="PIRSF016398">
    <property type="entry name" value="TFIIE-beta"/>
    <property type="match status" value="1"/>
</dbReference>
<evidence type="ECO:0000256" key="3">
    <source>
        <dbReference type="ARBA" id="ARBA00023125"/>
    </source>
</evidence>
<dbReference type="PANTHER" id="PTHR12716:SF8">
    <property type="entry name" value="TRANSCRIPTION INITIATION FACTOR IIE SUBUNIT BETA"/>
    <property type="match status" value="1"/>
</dbReference>
<feature type="compositionally biased region" description="Basic residues" evidence="8">
    <location>
        <begin position="228"/>
        <end position="241"/>
    </location>
</feature>
<evidence type="ECO:0000259" key="9">
    <source>
        <dbReference type="PROSITE" id="PS51351"/>
    </source>
</evidence>
<comment type="subunit">
    <text evidence="7">Tetramer of two alpha and two beta chains.</text>
</comment>
<comment type="subcellular location">
    <subcellularLocation>
        <location evidence="1 7">Nucleus</location>
    </subcellularLocation>
</comment>
<keyword evidence="3 7" id="KW-0238">DNA-binding</keyword>
<dbReference type="Pfam" id="PF02186">
    <property type="entry name" value="TFIIE_beta"/>
    <property type="match status" value="1"/>
</dbReference>
<organism evidence="10">
    <name type="scientific">Aceria tosichella</name>
    <name type="common">wheat curl mite</name>
    <dbReference type="NCBI Taxonomy" id="561515"/>
    <lineage>
        <taxon>Eukaryota</taxon>
        <taxon>Metazoa</taxon>
        <taxon>Ecdysozoa</taxon>
        <taxon>Arthropoda</taxon>
        <taxon>Chelicerata</taxon>
        <taxon>Arachnida</taxon>
        <taxon>Acari</taxon>
        <taxon>Acariformes</taxon>
        <taxon>Trombidiformes</taxon>
        <taxon>Prostigmata</taxon>
        <taxon>Eupodina</taxon>
        <taxon>Eriophyoidea</taxon>
        <taxon>Eriophyidae</taxon>
        <taxon>Eriophyinae</taxon>
        <taxon>Aceriini</taxon>
        <taxon>Aceria</taxon>
    </lineage>
</organism>
<dbReference type="SUPFAM" id="SSF46785">
    <property type="entry name" value="Winged helix' DNA-binding domain"/>
    <property type="match status" value="1"/>
</dbReference>
<evidence type="ECO:0000256" key="1">
    <source>
        <dbReference type="ARBA" id="ARBA00004123"/>
    </source>
</evidence>
<keyword evidence="2 7" id="KW-0805">Transcription regulation</keyword>
<evidence type="ECO:0000256" key="5">
    <source>
        <dbReference type="ARBA" id="ARBA00023242"/>
    </source>
</evidence>
<dbReference type="CDD" id="cd07977">
    <property type="entry name" value="TFIIE_beta_winged_helix"/>
    <property type="match status" value="1"/>
</dbReference>
<keyword evidence="5 7" id="KW-0539">Nucleus</keyword>
<protein>
    <recommendedName>
        <fullName evidence="7">Transcription initiation factor IIE subunit beta</fullName>
    </recommendedName>
</protein>
<dbReference type="EMBL" id="GGYP01005096">
    <property type="protein sequence ID" value="MDE49867.1"/>
    <property type="molecule type" value="Transcribed_RNA"/>
</dbReference>
<feature type="domain" description="TFIIE beta" evidence="9">
    <location>
        <begin position="22"/>
        <end position="113"/>
    </location>
</feature>
<feature type="region of interest" description="Disordered" evidence="8">
    <location>
        <begin position="220"/>
        <end position="241"/>
    </location>
</feature>
<reference evidence="10" key="1">
    <citation type="submission" date="2018-10" db="EMBL/GenBank/DDBJ databases">
        <title>Transcriptome assembly of Aceria tosichella (Wheat curl mite) Type 2.</title>
        <authorList>
            <person name="Scully E.D."/>
            <person name="Geib S.M."/>
            <person name="Palmer N.A."/>
            <person name="Gupta A.K."/>
            <person name="Sarath G."/>
            <person name="Tatineni S."/>
        </authorList>
    </citation>
    <scope>NUCLEOTIDE SEQUENCE</scope>
    <source>
        <strain evidence="10">LincolnNE</strain>
    </source>
</reference>
<comment type="function">
    <text evidence="6 7">Recruits TFIIH to the initiation complex and stimulates the RNA polymerase II C-terminal domain kinase and DNA-dependent ATPase activities of TFIIH. Both TFIIH and TFIIE are required for promoter clearance by RNA polymerase.</text>
</comment>
<accession>A0A6G1SI75</accession>
<dbReference type="InterPro" id="IPR036390">
    <property type="entry name" value="WH_DNA-bd_sf"/>
</dbReference>
<evidence type="ECO:0000313" key="10">
    <source>
        <dbReference type="EMBL" id="MDE49867.1"/>
    </source>
</evidence>
<sequence>MSNVAETLAAAFGRSYDPSQTSYKTMTALSQNNFSLIAKIVNWLKERHLSGDSEPLTLDEILEETENTEISVRTKNWLENEVLENNPRVRVLKPEGDVKGPNKYQFKPLIDVKDRKTLRKYLMDKYQAGEGAVWMDDVVESMPNANRAIKWLMDNDFIVVITRQLDKKKIIFYNEGKQEEKIDDEFVKLWRSISVDGVADDKIEEYLEKHGIKSIQDLESKKMEPTQKRRKIMRKPNKNFKAHNDHMKGILEDYAEK</sequence>
<dbReference type="GO" id="GO:0003677">
    <property type="term" value="F:DNA binding"/>
    <property type="evidence" value="ECO:0007669"/>
    <property type="project" value="UniProtKB-UniRule"/>
</dbReference>
<dbReference type="PROSITE" id="PS51351">
    <property type="entry name" value="TFIIE_BETA_C"/>
    <property type="match status" value="1"/>
</dbReference>
<evidence type="ECO:0000256" key="4">
    <source>
        <dbReference type="ARBA" id="ARBA00023163"/>
    </source>
</evidence>
<dbReference type="Gene3D" id="1.10.10.10">
    <property type="entry name" value="Winged helix-like DNA-binding domain superfamily/Winged helix DNA-binding domain"/>
    <property type="match status" value="1"/>
</dbReference>
<name>A0A6G1SI75_9ACAR</name>
<dbReference type="InterPro" id="IPR016656">
    <property type="entry name" value="TFIIE-bsu"/>
</dbReference>
<dbReference type="FunFam" id="1.10.10.10:FF:000177">
    <property type="entry name" value="Transcription initiation factor IIE subunit beta"/>
    <property type="match status" value="1"/>
</dbReference>
<keyword evidence="4 7" id="KW-0804">Transcription</keyword>
<evidence type="ECO:0000256" key="6">
    <source>
        <dbReference type="ARBA" id="ARBA00025581"/>
    </source>
</evidence>
<evidence type="ECO:0000256" key="7">
    <source>
        <dbReference type="PIRNR" id="PIRNR016398"/>
    </source>
</evidence>
<dbReference type="InterPro" id="IPR003166">
    <property type="entry name" value="TFIIE_bsu_DNA-bd"/>
</dbReference>
<dbReference type="PANTHER" id="PTHR12716">
    <property type="entry name" value="TRANSCRIPTION INITIATION FACTOR IIE, BETA SUBUNIT"/>
    <property type="match status" value="1"/>
</dbReference>